<feature type="non-terminal residue" evidence="2">
    <location>
        <position position="195"/>
    </location>
</feature>
<evidence type="ECO:0000313" key="3">
    <source>
        <dbReference type="Proteomes" id="UP000324800"/>
    </source>
</evidence>
<reference evidence="2 3" key="1">
    <citation type="submission" date="2019-03" db="EMBL/GenBank/DDBJ databases">
        <title>Single cell metagenomics reveals metabolic interactions within the superorganism composed of flagellate Streblomastix strix and complex community of Bacteroidetes bacteria on its surface.</title>
        <authorList>
            <person name="Treitli S.C."/>
            <person name="Kolisko M."/>
            <person name="Husnik F."/>
            <person name="Keeling P."/>
            <person name="Hampl V."/>
        </authorList>
    </citation>
    <scope>NUCLEOTIDE SEQUENCE [LARGE SCALE GENOMIC DNA]</scope>
    <source>
        <strain evidence="2">ST1C</strain>
    </source>
</reference>
<dbReference type="EMBL" id="SNRW01045914">
    <property type="protein sequence ID" value="KAA6319340.1"/>
    <property type="molecule type" value="Genomic_DNA"/>
</dbReference>
<organism evidence="2 3">
    <name type="scientific">Streblomastix strix</name>
    <dbReference type="NCBI Taxonomy" id="222440"/>
    <lineage>
        <taxon>Eukaryota</taxon>
        <taxon>Metamonada</taxon>
        <taxon>Preaxostyla</taxon>
        <taxon>Oxymonadida</taxon>
        <taxon>Streblomastigidae</taxon>
        <taxon>Streblomastix</taxon>
    </lineage>
</organism>
<gene>
    <name evidence="2" type="ORF">EZS28_054832</name>
</gene>
<feature type="region of interest" description="Disordered" evidence="1">
    <location>
        <begin position="169"/>
        <end position="195"/>
    </location>
</feature>
<feature type="region of interest" description="Disordered" evidence="1">
    <location>
        <begin position="1"/>
        <end position="22"/>
    </location>
</feature>
<sequence length="195" mass="22806">MTQQETPVQSNTGARNGIANWQHRSPSSLEIGKSFDQMQASHWSKSTYHITCQRSTSLKVFTRNLGEMNRSGYMKGKDKVQQIMEKVYKGLEQMRQCWSQKRKRNRVAAAVVVAAVAAVVTTVRKEKKIGLEKEIRQFREPMEMRTGQRTRNAIDKWRKIDKVNLIRNNSLRTNNNPNHNNHKWKRIQKSMKTKH</sequence>
<accession>A0A5J4QE38</accession>
<evidence type="ECO:0000313" key="2">
    <source>
        <dbReference type="EMBL" id="KAA6319340.1"/>
    </source>
</evidence>
<name>A0A5J4QE38_9EUKA</name>
<comment type="caution">
    <text evidence="2">The sequence shown here is derived from an EMBL/GenBank/DDBJ whole genome shotgun (WGS) entry which is preliminary data.</text>
</comment>
<protein>
    <submittedName>
        <fullName evidence="2">Uncharacterized protein</fullName>
    </submittedName>
</protein>
<dbReference type="Proteomes" id="UP000324800">
    <property type="component" value="Unassembled WGS sequence"/>
</dbReference>
<feature type="compositionally biased region" description="Basic residues" evidence="1">
    <location>
        <begin position="180"/>
        <end position="195"/>
    </location>
</feature>
<dbReference type="AlphaFoldDB" id="A0A5J4QE38"/>
<feature type="compositionally biased region" description="Low complexity" evidence="1">
    <location>
        <begin position="169"/>
        <end position="179"/>
    </location>
</feature>
<proteinExistence type="predicted"/>
<feature type="compositionally biased region" description="Polar residues" evidence="1">
    <location>
        <begin position="1"/>
        <end position="14"/>
    </location>
</feature>
<evidence type="ECO:0000256" key="1">
    <source>
        <dbReference type="SAM" id="MobiDB-lite"/>
    </source>
</evidence>